<dbReference type="Proteomes" id="UP000030108">
    <property type="component" value="Unassembled WGS sequence"/>
</dbReference>
<comment type="caution">
    <text evidence="5">The sequence shown here is derived from an EMBL/GenBank/DDBJ whole genome shotgun (WGS) entry which is preliminary data.</text>
</comment>
<feature type="repeat" description="WD" evidence="3">
    <location>
        <begin position="1385"/>
        <end position="1420"/>
    </location>
</feature>
<protein>
    <submittedName>
        <fullName evidence="5">Vegetative incompatibility protein HET-E-1</fullName>
    </submittedName>
</protein>
<evidence type="ECO:0000256" key="1">
    <source>
        <dbReference type="ARBA" id="ARBA00022574"/>
    </source>
</evidence>
<dbReference type="InterPro" id="IPR019775">
    <property type="entry name" value="WD40_repeat_CS"/>
</dbReference>
<dbReference type="InterPro" id="IPR056884">
    <property type="entry name" value="NPHP3-like_N"/>
</dbReference>
<dbReference type="PROSITE" id="PS50294">
    <property type="entry name" value="WD_REPEATS_REGION"/>
    <property type="match status" value="11"/>
</dbReference>
<dbReference type="Gene3D" id="3.40.50.300">
    <property type="entry name" value="P-loop containing nucleotide triphosphate hydrolases"/>
    <property type="match status" value="1"/>
</dbReference>
<evidence type="ECO:0000313" key="5">
    <source>
        <dbReference type="EMBL" id="EUC63122.1"/>
    </source>
</evidence>
<reference evidence="6" key="1">
    <citation type="journal article" date="2014" name="Genome Announc.">
        <title>Draft genome sequence of the plant-pathogenic soil fungus Rhizoctonia solani anastomosis group 3 strain Rhs1AP.</title>
        <authorList>
            <person name="Cubeta M.A."/>
            <person name="Thomas E."/>
            <person name="Dean R.A."/>
            <person name="Jabaji S."/>
            <person name="Neate S.M."/>
            <person name="Tavantzis S."/>
            <person name="Toda T."/>
            <person name="Vilgalys R."/>
            <person name="Bharathan N."/>
            <person name="Fedorova-Abrams N."/>
            <person name="Pakala S.B."/>
            <person name="Pakala S.M."/>
            <person name="Zafar N."/>
            <person name="Joardar V."/>
            <person name="Losada L."/>
            <person name="Nierman W.C."/>
        </authorList>
    </citation>
    <scope>NUCLEOTIDE SEQUENCE [LARGE SCALE GENOMIC DNA]</scope>
    <source>
        <strain evidence="6">AG-3</strain>
    </source>
</reference>
<evidence type="ECO:0000313" key="6">
    <source>
        <dbReference type="Proteomes" id="UP000030108"/>
    </source>
</evidence>
<evidence type="ECO:0000256" key="3">
    <source>
        <dbReference type="PROSITE-ProRule" id="PRU00221"/>
    </source>
</evidence>
<feature type="repeat" description="WD" evidence="3">
    <location>
        <begin position="1258"/>
        <end position="1299"/>
    </location>
</feature>
<dbReference type="SUPFAM" id="SSF50978">
    <property type="entry name" value="WD40 repeat-like"/>
    <property type="match status" value="3"/>
</dbReference>
<dbReference type="SMART" id="SM00320">
    <property type="entry name" value="WD40"/>
    <property type="match status" value="14"/>
</dbReference>
<name>X8JHA4_9AGAM</name>
<feature type="repeat" description="WD" evidence="3">
    <location>
        <begin position="1136"/>
        <end position="1170"/>
    </location>
</feature>
<dbReference type="PROSITE" id="PS00678">
    <property type="entry name" value="WD_REPEATS_1"/>
    <property type="match status" value="5"/>
</dbReference>
<evidence type="ECO:0000259" key="4">
    <source>
        <dbReference type="PROSITE" id="PS50837"/>
    </source>
</evidence>
<dbReference type="Pfam" id="PF24883">
    <property type="entry name" value="NPHP3_N"/>
    <property type="match status" value="1"/>
</dbReference>
<keyword evidence="2" id="KW-0677">Repeat</keyword>
<accession>X8JHA4</accession>
<feature type="repeat" description="WD" evidence="3">
    <location>
        <begin position="1215"/>
        <end position="1256"/>
    </location>
</feature>
<gene>
    <name evidence="5" type="ORF">RSOL_480130</name>
</gene>
<proteinExistence type="predicted"/>
<dbReference type="CDD" id="cd00200">
    <property type="entry name" value="WD40"/>
    <property type="match status" value="2"/>
</dbReference>
<keyword evidence="1 3" id="KW-0853">WD repeat</keyword>
<dbReference type="Pfam" id="PF00400">
    <property type="entry name" value="WD40"/>
    <property type="match status" value="12"/>
</dbReference>
<dbReference type="PROSITE" id="PS50837">
    <property type="entry name" value="NACHT"/>
    <property type="match status" value="1"/>
</dbReference>
<organism evidence="5 6">
    <name type="scientific">Rhizoctonia solani AG-3 Rhs1AP</name>
    <dbReference type="NCBI Taxonomy" id="1086054"/>
    <lineage>
        <taxon>Eukaryota</taxon>
        <taxon>Fungi</taxon>
        <taxon>Dikarya</taxon>
        <taxon>Basidiomycota</taxon>
        <taxon>Agaricomycotina</taxon>
        <taxon>Agaricomycetes</taxon>
        <taxon>Cantharellales</taxon>
        <taxon>Ceratobasidiaceae</taxon>
        <taxon>Rhizoctonia</taxon>
    </lineage>
</organism>
<feature type="repeat" description="WD" evidence="3">
    <location>
        <begin position="1172"/>
        <end position="1213"/>
    </location>
</feature>
<feature type="domain" description="NACHT" evidence="4">
    <location>
        <begin position="293"/>
        <end position="438"/>
    </location>
</feature>
<feature type="repeat" description="WD" evidence="3">
    <location>
        <begin position="957"/>
        <end position="998"/>
    </location>
</feature>
<evidence type="ECO:0000256" key="2">
    <source>
        <dbReference type="ARBA" id="ARBA00022737"/>
    </source>
</evidence>
<feature type="repeat" description="WD" evidence="3">
    <location>
        <begin position="1343"/>
        <end position="1384"/>
    </location>
</feature>
<dbReference type="InterPro" id="IPR036322">
    <property type="entry name" value="WD40_repeat_dom_sf"/>
</dbReference>
<dbReference type="EMBL" id="JATN01000316">
    <property type="protein sequence ID" value="EUC63122.1"/>
    <property type="molecule type" value="Genomic_DNA"/>
</dbReference>
<dbReference type="OrthoDB" id="538223at2759"/>
<dbReference type="InterPro" id="IPR027417">
    <property type="entry name" value="P-loop_NTPase"/>
</dbReference>
<dbReference type="PROSITE" id="PS50082">
    <property type="entry name" value="WD_REPEATS_2"/>
    <property type="match status" value="11"/>
</dbReference>
<dbReference type="InterPro" id="IPR020472">
    <property type="entry name" value="WD40_PAC1"/>
</dbReference>
<dbReference type="InterPro" id="IPR001680">
    <property type="entry name" value="WD40_rpt"/>
</dbReference>
<feature type="repeat" description="WD" evidence="3">
    <location>
        <begin position="1301"/>
        <end position="1342"/>
    </location>
</feature>
<dbReference type="Gene3D" id="2.130.10.10">
    <property type="entry name" value="YVTN repeat-like/Quinoprotein amine dehydrogenase"/>
    <property type="match status" value="6"/>
</dbReference>
<sequence length="1442" mass="157557">MPLRGSLSKWKKRLLGSANPTSSSFDLPGTSTNTHAGSVQTLVSTTDALNSSIPANTNNEPIVATTTGVDHSPPAADAASSLAKSLLELLESSTNAFGPLKSAMGGLVQCIDIYERTAQGRKDYEELLKGLQELLDDLQKCMPGSMGMEMTNSVKRVCIELAAEVEEVERKLKGRTVKQLTEAMNASEVIPECYRRVQNRLQRLTLNATMAALKGLSEQGESTNQQTAAFQRQTEVLKKQEMDARMKEMLPTKAAIYNSAESNDIQRGGCTPGTRQPQIEMILEWARNSESAKTYWMNGMAGTGKTTIAYSVCDALDASFGLGASFFCSRSIKECRQVKHIIPTIAYQLARFSLPFRCALDEVLESDSDTPARALNVQYQKLIVEPLLRVQGSLPTDFIVVIDALDECENENSLTQILDLILTPGVALPIRFLLSSRPEPGIFLRMMDRLGEKDKMQLVLHDLDADVVRVDIETYLRRELQDVPLTGEQWSSLMERCGVFFIYASTTSRFIRQGYEMDTLDEAVGTITGSASVHKGRGDEMAIDELYSTILLAAYSRPGMSDANRDRMRNILETVICAQELMTLDSLAHLLTLKSADQANRLLLPLRSVLNVELTTGLVTTLHASFPDFMCSFDRSGVFYCAQSKRHGALARACLGVIHTVEPKFNICGLASSYLLDNEVEQLAERVKQAISPGLNYACRYWSTHLYLGDSPDEMLVNIQRFFSERLLIWMEILNLTGGMRFGTRIIRQAERLCSERPALSNLVKIARDAAQFVSIFAANPVCQSTPHIYVSMLAFWPQSRPVSNAYKKTRGALKPKGSSIDWRQLALIATWKVSNDQVCSISLSTDGTRIAAATNNCIDLLDVFTGDQVLHVKDRSMRGVQAVAISPDGTRIAFGGIHHVCLLDVQNEAIQQVYQPKSMVLSVTFSPDGSHFAFGLSDGDIHIYSSQECEPVCGPLKGHTGWVRSVAFSPDGLFLASGSDDFSIRIWDAGSGQVIGKPLQGHSHRVVSVSYSPDGTRLASVALDKNIRVWDPLAEQTVLGPLTEHSERSRSVTFSPDGTFIASGLANKTIRVYDAKTGQILFSPLEGHTDSVNSVIVSPDSTQLFSCSDDGTIRLWSVQDLDAPNSSQPTFPDGIRSVRYSPDSSRVVSGSYNGSICVWDVQTGEMVLGPLRSHSGAITTVDYSPNNAYIASASGDSTLQIWSAHDGRDLYGAMHGHTGTVNCVRFSPDGLLLVSGSDDATVRLWDVSSERSVIRPLRGHSGPVSSVAFSPNGALVASSSSDSTIRVWDIKTGQNMIGPLQGHKGRVNSVEFSPDGSKLLTGSSDKFKRTWDAQTGQALLVWGNDESKINAASFSPDGLLVVSCSDDPATRIWDAQTGELIFTLEGHTDRVQSAQFSPDGLHIATCSHDGAIRFWDVSSRLACTQLNRLKGADISLLQSKR</sequence>
<dbReference type="PRINTS" id="PR00320">
    <property type="entry name" value="GPROTEINBRPT"/>
</dbReference>
<dbReference type="SUPFAM" id="SSF52540">
    <property type="entry name" value="P-loop containing nucleoside triphosphate hydrolases"/>
    <property type="match status" value="1"/>
</dbReference>
<feature type="repeat" description="WD" evidence="3">
    <location>
        <begin position="1000"/>
        <end position="1032"/>
    </location>
</feature>
<dbReference type="InterPro" id="IPR007111">
    <property type="entry name" value="NACHT_NTPase"/>
</dbReference>
<dbReference type="PANTHER" id="PTHR19848">
    <property type="entry name" value="WD40 REPEAT PROTEIN"/>
    <property type="match status" value="1"/>
</dbReference>
<dbReference type="PANTHER" id="PTHR19848:SF8">
    <property type="entry name" value="F-BOX AND WD REPEAT DOMAIN CONTAINING 7"/>
    <property type="match status" value="1"/>
</dbReference>
<dbReference type="InterPro" id="IPR015943">
    <property type="entry name" value="WD40/YVTN_repeat-like_dom_sf"/>
</dbReference>
<feature type="repeat" description="WD" evidence="3">
    <location>
        <begin position="1043"/>
        <end position="1084"/>
    </location>
</feature>
<feature type="repeat" description="WD" evidence="3">
    <location>
        <begin position="1086"/>
        <end position="1127"/>
    </location>
</feature>